<gene>
    <name evidence="1" type="ORF">LPAF129_02290</name>
</gene>
<name>A0ABQ5JEP7_9LACO</name>
<comment type="caution">
    <text evidence="1">The sequence shown here is derived from an EMBL/GenBank/DDBJ whole genome shotgun (WGS) entry which is preliminary data.</text>
</comment>
<reference evidence="1" key="1">
    <citation type="journal article" date="2022" name="Int. J. Syst. Evol. Microbiol.">
        <title>A novel species of lactic acid bacteria, Ligilactobacillus pabuli sp. nov., isolated from alfalfa silage.</title>
        <authorList>
            <person name="Tohno M."/>
            <person name="Tanizawa Y."/>
            <person name="Sawada H."/>
            <person name="Sakamoto M."/>
            <person name="Ohkuma M."/>
            <person name="Kobayashi H."/>
        </authorList>
    </citation>
    <scope>NUCLEOTIDE SEQUENCE</scope>
    <source>
        <strain evidence="1">AF129</strain>
    </source>
</reference>
<accession>A0ABQ5JEP7</accession>
<proteinExistence type="predicted"/>
<dbReference type="Proteomes" id="UP001055149">
    <property type="component" value="Unassembled WGS sequence"/>
</dbReference>
<evidence type="ECO:0000313" key="1">
    <source>
        <dbReference type="EMBL" id="GKS80544.1"/>
    </source>
</evidence>
<evidence type="ECO:0000313" key="2">
    <source>
        <dbReference type="Proteomes" id="UP001055149"/>
    </source>
</evidence>
<dbReference type="EMBL" id="BQXH01000002">
    <property type="protein sequence ID" value="GKS80544.1"/>
    <property type="molecule type" value="Genomic_DNA"/>
</dbReference>
<dbReference type="InterPro" id="IPR025591">
    <property type="entry name" value="RloB"/>
</dbReference>
<organism evidence="1 2">
    <name type="scientific">Ligilactobacillus pabuli</name>
    <dbReference type="NCBI Taxonomy" id="2886039"/>
    <lineage>
        <taxon>Bacteria</taxon>
        <taxon>Bacillati</taxon>
        <taxon>Bacillota</taxon>
        <taxon>Bacilli</taxon>
        <taxon>Lactobacillales</taxon>
        <taxon>Lactobacillaceae</taxon>
        <taxon>Ligilactobacillus</taxon>
    </lineage>
</organism>
<protein>
    <submittedName>
        <fullName evidence="1">Abortive infection protein</fullName>
    </submittedName>
</protein>
<sequence length="196" mass="22986">MGRKSRGLPQKKSTVIYCEGQSEVQYFQMLARKYSRKNVSPQKIMIKSMAKSGLSLLDGAWRMEKDRHHEKVYVVFDRDALTNAELSQCQKLAKQYHFQILFSCINFEVWILLHFEYFETSYTPAQLVKKLSGKNFFATDYQKFKGQPYDAFLLNRVGVAMKNATLLARTNQNWLQSNPYTNLHHYLPEIFSVSKF</sequence>
<dbReference type="Pfam" id="PF13707">
    <property type="entry name" value="RloB"/>
    <property type="match status" value="1"/>
</dbReference>
<keyword evidence="2" id="KW-1185">Reference proteome</keyword>